<evidence type="ECO:0000313" key="3">
    <source>
        <dbReference type="EMBL" id="GAA3909118.1"/>
    </source>
</evidence>
<keyword evidence="2" id="KW-0732">Signal</keyword>
<keyword evidence="4" id="KW-1185">Reference proteome</keyword>
<dbReference type="Proteomes" id="UP001501000">
    <property type="component" value="Unassembled WGS sequence"/>
</dbReference>
<feature type="region of interest" description="Disordered" evidence="1">
    <location>
        <begin position="28"/>
        <end position="92"/>
    </location>
</feature>
<gene>
    <name evidence="3" type="ORF">GCM10022244_18940</name>
</gene>
<dbReference type="RefSeq" id="WP_345280538.1">
    <property type="nucleotide sequence ID" value="NZ_BAABAJ010000004.1"/>
</dbReference>
<feature type="signal peptide" evidence="2">
    <location>
        <begin position="1"/>
        <end position="24"/>
    </location>
</feature>
<accession>A0ABP7LZ58</accession>
<evidence type="ECO:0000313" key="4">
    <source>
        <dbReference type="Proteomes" id="UP001501000"/>
    </source>
</evidence>
<sequence>MNLRGAALAGAVIAAVLLPLAASAGGTGTGEGAGTPGTDATAPPGGLQGGPDPGPGSRTAGHAPVPSRTPAAPPAPAAGDPAPGGSASAGVPERVARCGPELASPEGIEAQTCVLAEGADTWGRTYYRNATGRELDAYLTLMTPGGRTVQVRCRVAAQDEPGRCETPRERGGEGLTAYTAVAEFAGAEEKGAGAEGSGPLLLRAGSNTAGGEGS</sequence>
<reference evidence="4" key="1">
    <citation type="journal article" date="2019" name="Int. J. Syst. Evol. Microbiol.">
        <title>The Global Catalogue of Microorganisms (GCM) 10K type strain sequencing project: providing services to taxonomists for standard genome sequencing and annotation.</title>
        <authorList>
            <consortium name="The Broad Institute Genomics Platform"/>
            <consortium name="The Broad Institute Genome Sequencing Center for Infectious Disease"/>
            <person name="Wu L."/>
            <person name="Ma J."/>
        </authorList>
    </citation>
    <scope>NUCLEOTIDE SEQUENCE [LARGE SCALE GENOMIC DNA]</scope>
    <source>
        <strain evidence="4">JCM 16956</strain>
    </source>
</reference>
<proteinExistence type="predicted"/>
<name>A0ABP7LZ58_9ACTN</name>
<evidence type="ECO:0000256" key="1">
    <source>
        <dbReference type="SAM" id="MobiDB-lite"/>
    </source>
</evidence>
<evidence type="ECO:0000256" key="2">
    <source>
        <dbReference type="SAM" id="SignalP"/>
    </source>
</evidence>
<feature type="compositionally biased region" description="Low complexity" evidence="1">
    <location>
        <begin position="36"/>
        <end position="45"/>
    </location>
</feature>
<dbReference type="EMBL" id="BAABAJ010000004">
    <property type="protein sequence ID" value="GAA3909118.1"/>
    <property type="molecule type" value="Genomic_DNA"/>
</dbReference>
<protein>
    <recommendedName>
        <fullName evidence="5">Serine/threonine protein kinase</fullName>
    </recommendedName>
</protein>
<organism evidence="3 4">
    <name type="scientific">Streptomyces gulbargensis</name>
    <dbReference type="NCBI Taxonomy" id="364901"/>
    <lineage>
        <taxon>Bacteria</taxon>
        <taxon>Bacillati</taxon>
        <taxon>Actinomycetota</taxon>
        <taxon>Actinomycetes</taxon>
        <taxon>Kitasatosporales</taxon>
        <taxon>Streptomycetaceae</taxon>
        <taxon>Streptomyces</taxon>
    </lineage>
</organism>
<feature type="region of interest" description="Disordered" evidence="1">
    <location>
        <begin position="189"/>
        <end position="214"/>
    </location>
</feature>
<feature type="chain" id="PRO_5045475655" description="Serine/threonine protein kinase" evidence="2">
    <location>
        <begin position="25"/>
        <end position="214"/>
    </location>
</feature>
<evidence type="ECO:0008006" key="5">
    <source>
        <dbReference type="Google" id="ProtNLM"/>
    </source>
</evidence>
<comment type="caution">
    <text evidence="3">The sequence shown here is derived from an EMBL/GenBank/DDBJ whole genome shotgun (WGS) entry which is preliminary data.</text>
</comment>
<feature type="compositionally biased region" description="Low complexity" evidence="1">
    <location>
        <begin position="77"/>
        <end position="92"/>
    </location>
</feature>